<comment type="subcellular location">
    <subcellularLocation>
        <location evidence="1">Cell membrane</location>
        <topology evidence="1">Multi-pass membrane protein</topology>
    </subcellularLocation>
</comment>
<evidence type="ECO:0000256" key="6">
    <source>
        <dbReference type="ARBA" id="ARBA00022692"/>
    </source>
</evidence>
<comment type="similarity">
    <text evidence="2 13">Belongs to the type III secretion exporter family.</text>
</comment>
<evidence type="ECO:0000256" key="14">
    <source>
        <dbReference type="SAM" id="MobiDB-lite"/>
    </source>
</evidence>
<keyword evidence="15" id="KW-0282">Flagellum</keyword>
<keyword evidence="5 13" id="KW-1003">Cell membrane</keyword>
<name>A0A445MTD2_9BACT</name>
<sequence length="383" mass="43346">MLGKNDQDKTEKPSQRKLEKARNEGKIARTQEIPTFFILLSSLCILFLYGSRIIGDMCNCMSHIFRGISKNEFDIISMNSFITESICQIYAIIMPIMLSVLIAGVVGNMIQIGFVFTTKPFEASLSKLNPIKGIKNIISIRSIVELIKALLKCVFIGGIAYYFLSKEMGSFASLMQMDVTDILKFIASESLKICIYVCVAFGLLGIFDYVFQKWQHRKDLMMTKHELKEEARQSEGDPKIKGRIKQIQLENARRRMMQSIHEADIIITNPTRIAIALKYESKKMMAPKVLAKGAGYIAEKIKEIGIKCEIPIIENKPLARAIFKSVEIGEFIPVELYKAVAEVLAYVYKLRGVKNKYAASHICVGAPNMLWSDYCFSDRNELA</sequence>
<evidence type="ECO:0000256" key="12">
    <source>
        <dbReference type="ARBA" id="ARBA00025078"/>
    </source>
</evidence>
<dbReference type="InterPro" id="IPR029025">
    <property type="entry name" value="T3SS_substrate_exporter_C"/>
</dbReference>
<dbReference type="InterPro" id="IPR006136">
    <property type="entry name" value="FlhB"/>
</dbReference>
<dbReference type="PANTHER" id="PTHR30531:SF12">
    <property type="entry name" value="FLAGELLAR BIOSYNTHETIC PROTEIN FLHB"/>
    <property type="match status" value="1"/>
</dbReference>
<evidence type="ECO:0000256" key="9">
    <source>
        <dbReference type="ARBA" id="ARBA00022989"/>
    </source>
</evidence>
<dbReference type="GO" id="GO:0044780">
    <property type="term" value="P:bacterial-type flagellum assembly"/>
    <property type="evidence" value="ECO:0007669"/>
    <property type="project" value="InterPro"/>
</dbReference>
<feature type="region of interest" description="Disordered" evidence="14">
    <location>
        <begin position="1"/>
        <end position="23"/>
    </location>
</feature>
<dbReference type="EMBL" id="OJIN01000056">
    <property type="protein sequence ID" value="SPD72682.1"/>
    <property type="molecule type" value="Genomic_DNA"/>
</dbReference>
<evidence type="ECO:0000256" key="1">
    <source>
        <dbReference type="ARBA" id="ARBA00004651"/>
    </source>
</evidence>
<evidence type="ECO:0000256" key="3">
    <source>
        <dbReference type="ARBA" id="ARBA00021622"/>
    </source>
</evidence>
<keyword evidence="15" id="KW-0966">Cell projection</keyword>
<evidence type="ECO:0000256" key="5">
    <source>
        <dbReference type="ARBA" id="ARBA00022475"/>
    </source>
</evidence>
<feature type="transmembrane region" description="Helical" evidence="13">
    <location>
        <begin position="138"/>
        <end position="164"/>
    </location>
</feature>
<dbReference type="GO" id="GO:0009306">
    <property type="term" value="P:protein secretion"/>
    <property type="evidence" value="ECO:0007669"/>
    <property type="project" value="InterPro"/>
</dbReference>
<dbReference type="AlphaFoldDB" id="A0A445MTD2"/>
<dbReference type="Pfam" id="PF01312">
    <property type="entry name" value="Bac_export_2"/>
    <property type="match status" value="1"/>
</dbReference>
<keyword evidence="8 13" id="KW-0653">Protein transport</keyword>
<keyword evidence="7 13" id="KW-1005">Bacterial flagellum biogenesis</keyword>
<dbReference type="PRINTS" id="PR00950">
    <property type="entry name" value="TYPE3IMSPROT"/>
</dbReference>
<evidence type="ECO:0000256" key="4">
    <source>
        <dbReference type="ARBA" id="ARBA00022448"/>
    </source>
</evidence>
<organism evidence="15">
    <name type="scientific">uncultured Desulfobacterium sp</name>
    <dbReference type="NCBI Taxonomy" id="201089"/>
    <lineage>
        <taxon>Bacteria</taxon>
        <taxon>Pseudomonadati</taxon>
        <taxon>Thermodesulfobacteriota</taxon>
        <taxon>Desulfobacteria</taxon>
        <taxon>Desulfobacterales</taxon>
        <taxon>Desulfobacteriaceae</taxon>
        <taxon>Desulfobacterium</taxon>
        <taxon>environmental samples</taxon>
    </lineage>
</organism>
<dbReference type="NCBIfam" id="TIGR00328">
    <property type="entry name" value="flhB"/>
    <property type="match status" value="1"/>
</dbReference>
<evidence type="ECO:0000313" key="15">
    <source>
        <dbReference type="EMBL" id="SPD72682.1"/>
    </source>
</evidence>
<evidence type="ECO:0000256" key="7">
    <source>
        <dbReference type="ARBA" id="ARBA00022795"/>
    </source>
</evidence>
<evidence type="ECO:0000256" key="10">
    <source>
        <dbReference type="ARBA" id="ARBA00023136"/>
    </source>
</evidence>
<reference evidence="15" key="1">
    <citation type="submission" date="2018-01" db="EMBL/GenBank/DDBJ databases">
        <authorList>
            <person name="Regsiter A."/>
            <person name="William W."/>
        </authorList>
    </citation>
    <scope>NUCLEOTIDE SEQUENCE</scope>
    <source>
        <strain evidence="15">TRIP AH-1</strain>
    </source>
</reference>
<evidence type="ECO:0000256" key="11">
    <source>
        <dbReference type="ARBA" id="ARBA00023225"/>
    </source>
</evidence>
<comment type="function">
    <text evidence="12 13">Required for formation of the rod structure in the basal body of the flagellar apparatus. Together with FliI and FliH, may constitute the export apparatus of flagellin.</text>
</comment>
<keyword evidence="6 13" id="KW-0812">Transmembrane</keyword>
<gene>
    <name evidence="13" type="primary">flhB</name>
    <name evidence="15" type="ORF">PITCH_A1490001</name>
</gene>
<keyword evidence="11 13" id="KW-1006">Bacterial flagellum protein export</keyword>
<keyword evidence="15" id="KW-0969">Cilium</keyword>
<proteinExistence type="inferred from homology"/>
<feature type="transmembrane region" description="Helical" evidence="13">
    <location>
        <begin position="36"/>
        <end position="55"/>
    </location>
</feature>
<dbReference type="SUPFAM" id="SSF160544">
    <property type="entry name" value="EscU C-terminal domain-like"/>
    <property type="match status" value="1"/>
</dbReference>
<feature type="transmembrane region" description="Helical" evidence="13">
    <location>
        <begin position="89"/>
        <end position="117"/>
    </location>
</feature>
<keyword evidence="4 13" id="KW-0813">Transport</keyword>
<protein>
    <recommendedName>
        <fullName evidence="3 13">Flagellar biosynthetic protein FlhB</fullName>
    </recommendedName>
</protein>
<dbReference type="PANTHER" id="PTHR30531">
    <property type="entry name" value="FLAGELLAR BIOSYNTHETIC PROTEIN FLHB"/>
    <property type="match status" value="1"/>
</dbReference>
<evidence type="ECO:0000256" key="2">
    <source>
        <dbReference type="ARBA" id="ARBA00010690"/>
    </source>
</evidence>
<evidence type="ECO:0000256" key="13">
    <source>
        <dbReference type="RuleBase" id="RU364091"/>
    </source>
</evidence>
<dbReference type="GO" id="GO:0005886">
    <property type="term" value="C:plasma membrane"/>
    <property type="evidence" value="ECO:0007669"/>
    <property type="project" value="UniProtKB-SubCell"/>
</dbReference>
<dbReference type="InterPro" id="IPR006135">
    <property type="entry name" value="T3SS_substrate_exporter"/>
</dbReference>
<accession>A0A445MTD2</accession>
<dbReference type="Gene3D" id="3.40.1690.10">
    <property type="entry name" value="secretion proteins EscU"/>
    <property type="match status" value="1"/>
</dbReference>
<evidence type="ECO:0000256" key="8">
    <source>
        <dbReference type="ARBA" id="ARBA00022927"/>
    </source>
</evidence>
<keyword evidence="9 13" id="KW-1133">Transmembrane helix</keyword>
<feature type="transmembrane region" description="Helical" evidence="13">
    <location>
        <begin position="190"/>
        <end position="211"/>
    </location>
</feature>
<keyword evidence="10 13" id="KW-0472">Membrane</keyword>
<dbReference type="Gene3D" id="6.10.250.2080">
    <property type="match status" value="1"/>
</dbReference>